<dbReference type="SUPFAM" id="SSF47384">
    <property type="entry name" value="Homodimeric domain of signal transducing histidine kinase"/>
    <property type="match status" value="1"/>
</dbReference>
<dbReference type="PRINTS" id="PR00344">
    <property type="entry name" value="BCTRLSENSOR"/>
</dbReference>
<dbReference type="GO" id="GO:0005524">
    <property type="term" value="F:ATP binding"/>
    <property type="evidence" value="ECO:0007669"/>
    <property type="project" value="UniProtKB-KW"/>
</dbReference>
<dbReference type="SMART" id="SM00448">
    <property type="entry name" value="REC"/>
    <property type="match status" value="1"/>
</dbReference>
<dbReference type="InterPro" id="IPR004358">
    <property type="entry name" value="Sig_transdc_His_kin-like_C"/>
</dbReference>
<dbReference type="InterPro" id="IPR003594">
    <property type="entry name" value="HATPase_dom"/>
</dbReference>
<feature type="domain" description="Histidine kinase" evidence="15">
    <location>
        <begin position="523"/>
        <end position="747"/>
    </location>
</feature>
<comment type="subcellular location">
    <subcellularLocation>
        <location evidence="2">Cell membrane</location>
        <topology evidence="2">Multi-pass membrane protein</topology>
    </subcellularLocation>
</comment>
<dbReference type="InterPro" id="IPR029151">
    <property type="entry name" value="Sensor-like_sf"/>
</dbReference>
<evidence type="ECO:0000259" key="16">
    <source>
        <dbReference type="PROSITE" id="PS50110"/>
    </source>
</evidence>
<evidence type="ECO:0000256" key="5">
    <source>
        <dbReference type="ARBA" id="ARBA00022553"/>
    </source>
</evidence>
<dbReference type="PROSITE" id="PS50112">
    <property type="entry name" value="PAS"/>
    <property type="match status" value="1"/>
</dbReference>
<dbReference type="RefSeq" id="WP_221031226.1">
    <property type="nucleotide sequence ID" value="NZ_CP139781.1"/>
</dbReference>
<gene>
    <name evidence="18" type="ORF">K1X11_015890</name>
</gene>
<evidence type="ECO:0000256" key="13">
    <source>
        <dbReference type="PROSITE-ProRule" id="PRU00169"/>
    </source>
</evidence>
<dbReference type="InterPro" id="IPR000014">
    <property type="entry name" value="PAS"/>
</dbReference>
<dbReference type="Pfam" id="PF00989">
    <property type="entry name" value="PAS"/>
    <property type="match status" value="1"/>
</dbReference>
<evidence type="ECO:0000259" key="15">
    <source>
        <dbReference type="PROSITE" id="PS50109"/>
    </source>
</evidence>
<dbReference type="Gene3D" id="3.30.565.10">
    <property type="entry name" value="Histidine kinase-like ATPase, C-terminal domain"/>
    <property type="match status" value="1"/>
</dbReference>
<reference evidence="18 19" key="2">
    <citation type="submission" date="2023-12" db="EMBL/GenBank/DDBJ databases">
        <title>Description of an unclassified Opitutus bacterium of Verrucomicrobiota.</title>
        <authorList>
            <person name="Zhang D.-F."/>
        </authorList>
    </citation>
    <scope>NUCLEOTIDE SEQUENCE [LARGE SCALE GENOMIC DNA]</scope>
    <source>
        <strain evidence="18 19">WL0086</strain>
    </source>
</reference>
<feature type="transmembrane region" description="Helical" evidence="14">
    <location>
        <begin position="6"/>
        <end position="31"/>
    </location>
</feature>
<evidence type="ECO:0000256" key="1">
    <source>
        <dbReference type="ARBA" id="ARBA00000085"/>
    </source>
</evidence>
<dbReference type="EC" id="2.7.13.3" evidence="3"/>
<dbReference type="InterPro" id="IPR013767">
    <property type="entry name" value="PAS_fold"/>
</dbReference>
<evidence type="ECO:0000259" key="17">
    <source>
        <dbReference type="PROSITE" id="PS50112"/>
    </source>
</evidence>
<keyword evidence="7 14" id="KW-0812">Transmembrane</keyword>
<dbReference type="CDD" id="cd00130">
    <property type="entry name" value="PAS"/>
    <property type="match status" value="1"/>
</dbReference>
<dbReference type="SUPFAM" id="SSF55785">
    <property type="entry name" value="PYP-like sensor domain (PAS domain)"/>
    <property type="match status" value="1"/>
</dbReference>
<dbReference type="EMBL" id="CP139781">
    <property type="protein sequence ID" value="WRQ86297.1"/>
    <property type="molecule type" value="Genomic_DNA"/>
</dbReference>
<dbReference type="InterPro" id="IPR001789">
    <property type="entry name" value="Sig_transdc_resp-reg_receiver"/>
</dbReference>
<dbReference type="SMART" id="SM00388">
    <property type="entry name" value="HisKA"/>
    <property type="match status" value="1"/>
</dbReference>
<dbReference type="SUPFAM" id="SSF55874">
    <property type="entry name" value="ATPase domain of HSP90 chaperone/DNA topoisomerase II/histidine kinase"/>
    <property type="match status" value="1"/>
</dbReference>
<dbReference type="SUPFAM" id="SSF52172">
    <property type="entry name" value="CheY-like"/>
    <property type="match status" value="1"/>
</dbReference>
<keyword evidence="12" id="KW-0902">Two-component regulatory system</keyword>
<dbReference type="PANTHER" id="PTHR43065:SF42">
    <property type="entry name" value="TWO-COMPONENT SENSOR PPRA"/>
    <property type="match status" value="1"/>
</dbReference>
<keyword evidence="19" id="KW-1185">Reference proteome</keyword>
<sequence length="895" mass="98533">MRFPIYRSLIFATLGLLGVVLGGVVFYWLALQGLQQAEMGRLQARAEQRATELRAKAREAETYVRALAANSVVRTLAAGDGGEVAEADQLRRLEEDLLATMRANLRVQQLRLIMADEAGRELVRVDRKSIWEDVRVVGPEQLQEKGHRDYVRRGRTLEPGQVMLVPISLNREEGQVELPYRLVARAVARTEPVEGGPSVLVVANVDVTREVEAWQRESGEGLKVYLLGEDGAFLSHPDPARRFGVELGTGFTAEREFANWESMRHDGAAQRQIERDGPGHWLGYVEVPVLVRSAPEPVVLARVVMRATDRFLEGTAGMVLRTSMPLAALVAVGLAVLAIVMWRAVARPLDTILPAVAAYRGGGTLRIPVRVGSTFKPLAQAVERMSALLHEQSEALEMETNERQVSQQAMETIMSGMPDAVLVVDEKRRVAFANPRACRLFERKAEALLGTPCPLQFECDQVLELQYGEQSAKRRLEVRAVELGWMRRTAQLVVIRDVTEVFVLSEQLRQSAKMRALGQLAAGIAHDFNNALAVMTMSAEMLTKCEQDDVEQAKELQDELRVATRRARDLTRQLLIFSRGDEGEARPINLSDLLVGLLKMLRRTLAPKVTVQTSLEADLYLVDARESEIEQVVVNLAINARDAMPQGGKLQITTSNRVFEHPLEVEGVHVPPGHYAVLEVADNGSGMTPEVKAQVFDPFFTTKDRGKGTGMGLANVFAIVERHDGVVALHSEPGQGTCFSIYLPQTLRTVEATTGSEENLLELASCHGSERVLVVEDEPVLARLMVVCLEEYGYAVEHVLAGEEALLRLQDDSQAAVDLIIADVLSPGMGGLELSVELSARGLEVAELLISGSSNCSEEEARAALARGARFLGKPFTPSVLVKMVREVCDERKRG</sequence>
<evidence type="ECO:0000256" key="12">
    <source>
        <dbReference type="ARBA" id="ARBA00023012"/>
    </source>
</evidence>
<dbReference type="PROSITE" id="PS50109">
    <property type="entry name" value="HIS_KIN"/>
    <property type="match status" value="1"/>
</dbReference>
<name>A0ABZ1C4H1_9BACT</name>
<dbReference type="Proteomes" id="UP000738431">
    <property type="component" value="Chromosome"/>
</dbReference>
<dbReference type="CDD" id="cd00156">
    <property type="entry name" value="REC"/>
    <property type="match status" value="1"/>
</dbReference>
<dbReference type="InterPro" id="IPR005467">
    <property type="entry name" value="His_kinase_dom"/>
</dbReference>
<evidence type="ECO:0000256" key="6">
    <source>
        <dbReference type="ARBA" id="ARBA00022679"/>
    </source>
</evidence>
<protein>
    <recommendedName>
        <fullName evidence="3">histidine kinase</fullName>
        <ecNumber evidence="3">2.7.13.3</ecNumber>
    </recommendedName>
</protein>
<dbReference type="PROSITE" id="PS50110">
    <property type="entry name" value="RESPONSE_REGULATORY"/>
    <property type="match status" value="1"/>
</dbReference>
<accession>A0ABZ1C4H1</accession>
<keyword evidence="5 13" id="KW-0597">Phosphoprotein</keyword>
<feature type="modified residue" description="4-aspartylphosphate" evidence="13">
    <location>
        <position position="823"/>
    </location>
</feature>
<evidence type="ECO:0000256" key="9">
    <source>
        <dbReference type="ARBA" id="ARBA00022777"/>
    </source>
</evidence>
<feature type="domain" description="PAS" evidence="17">
    <location>
        <begin position="406"/>
        <end position="450"/>
    </location>
</feature>
<dbReference type="Gene3D" id="3.30.450.20">
    <property type="entry name" value="PAS domain"/>
    <property type="match status" value="2"/>
</dbReference>
<proteinExistence type="predicted"/>
<evidence type="ECO:0000313" key="18">
    <source>
        <dbReference type="EMBL" id="WRQ86297.1"/>
    </source>
</evidence>
<keyword evidence="9" id="KW-0418">Kinase</keyword>
<dbReference type="Gene3D" id="3.40.50.2300">
    <property type="match status" value="1"/>
</dbReference>
<dbReference type="Pfam" id="PF00512">
    <property type="entry name" value="HisKA"/>
    <property type="match status" value="1"/>
</dbReference>
<keyword evidence="8" id="KW-0547">Nucleotide-binding</keyword>
<evidence type="ECO:0000256" key="3">
    <source>
        <dbReference type="ARBA" id="ARBA00012438"/>
    </source>
</evidence>
<keyword evidence="6" id="KW-0808">Transferase</keyword>
<dbReference type="SMART" id="SM00387">
    <property type="entry name" value="HATPase_c"/>
    <property type="match status" value="1"/>
</dbReference>
<dbReference type="InterPro" id="IPR003661">
    <property type="entry name" value="HisK_dim/P_dom"/>
</dbReference>
<keyword evidence="10 18" id="KW-0067">ATP-binding</keyword>
<dbReference type="InterPro" id="IPR035965">
    <property type="entry name" value="PAS-like_dom_sf"/>
</dbReference>
<dbReference type="SMART" id="SM00091">
    <property type="entry name" value="PAS"/>
    <property type="match status" value="1"/>
</dbReference>
<dbReference type="PANTHER" id="PTHR43065">
    <property type="entry name" value="SENSOR HISTIDINE KINASE"/>
    <property type="match status" value="1"/>
</dbReference>
<keyword evidence="4" id="KW-1003">Cell membrane</keyword>
<evidence type="ECO:0000256" key="7">
    <source>
        <dbReference type="ARBA" id="ARBA00022692"/>
    </source>
</evidence>
<dbReference type="Pfam" id="PF02518">
    <property type="entry name" value="HATPase_c"/>
    <property type="match status" value="1"/>
</dbReference>
<dbReference type="InterPro" id="IPR036890">
    <property type="entry name" value="HATPase_C_sf"/>
</dbReference>
<dbReference type="InterPro" id="IPR036097">
    <property type="entry name" value="HisK_dim/P_sf"/>
</dbReference>
<evidence type="ECO:0000256" key="8">
    <source>
        <dbReference type="ARBA" id="ARBA00022741"/>
    </source>
</evidence>
<dbReference type="CDD" id="cd00082">
    <property type="entry name" value="HisKA"/>
    <property type="match status" value="1"/>
</dbReference>
<reference evidence="18 19" key="1">
    <citation type="submission" date="2021-08" db="EMBL/GenBank/DDBJ databases">
        <authorList>
            <person name="Zhang D."/>
            <person name="Zhang A."/>
            <person name="Wang L."/>
        </authorList>
    </citation>
    <scope>NUCLEOTIDE SEQUENCE [LARGE SCALE GENOMIC DNA]</scope>
    <source>
        <strain evidence="18 19">WL0086</strain>
    </source>
</reference>
<organism evidence="18 19">
    <name type="scientific">Actomonas aquatica</name>
    <dbReference type="NCBI Taxonomy" id="2866162"/>
    <lineage>
        <taxon>Bacteria</taxon>
        <taxon>Pseudomonadati</taxon>
        <taxon>Verrucomicrobiota</taxon>
        <taxon>Opitutia</taxon>
        <taxon>Opitutales</taxon>
        <taxon>Opitutaceae</taxon>
        <taxon>Actomonas</taxon>
    </lineage>
</organism>
<comment type="catalytic activity">
    <reaction evidence="1">
        <text>ATP + protein L-histidine = ADP + protein N-phospho-L-histidine.</text>
        <dbReference type="EC" id="2.7.13.3"/>
    </reaction>
</comment>
<keyword evidence="11 14" id="KW-1133">Transmembrane helix</keyword>
<dbReference type="Pfam" id="PF00072">
    <property type="entry name" value="Response_reg"/>
    <property type="match status" value="1"/>
</dbReference>
<evidence type="ECO:0000256" key="11">
    <source>
        <dbReference type="ARBA" id="ARBA00022989"/>
    </source>
</evidence>
<evidence type="ECO:0000256" key="4">
    <source>
        <dbReference type="ARBA" id="ARBA00022475"/>
    </source>
</evidence>
<evidence type="ECO:0000256" key="14">
    <source>
        <dbReference type="SAM" id="Phobius"/>
    </source>
</evidence>
<dbReference type="Gene3D" id="1.10.287.130">
    <property type="match status" value="1"/>
</dbReference>
<dbReference type="InterPro" id="IPR011006">
    <property type="entry name" value="CheY-like_superfamily"/>
</dbReference>
<keyword evidence="14" id="KW-0472">Membrane</keyword>
<feature type="domain" description="Response regulatory" evidence="16">
    <location>
        <begin position="771"/>
        <end position="889"/>
    </location>
</feature>
<evidence type="ECO:0000313" key="19">
    <source>
        <dbReference type="Proteomes" id="UP000738431"/>
    </source>
</evidence>
<evidence type="ECO:0000256" key="10">
    <source>
        <dbReference type="ARBA" id="ARBA00022840"/>
    </source>
</evidence>
<dbReference type="SUPFAM" id="SSF103190">
    <property type="entry name" value="Sensory domain-like"/>
    <property type="match status" value="1"/>
</dbReference>
<evidence type="ECO:0000256" key="2">
    <source>
        <dbReference type="ARBA" id="ARBA00004651"/>
    </source>
</evidence>